<name>A0A316IBV5_9PSEU</name>
<sequence length="138" mass="14332">MSVEDSRLRKVLVIVTRTGKLTTRTGDRDRTESGDGGRLNCWVSLRSGQFDGIRQLLDGQAAVGAEPGGSFPHVGRGRPSTRFDSALTGLPSEFTRAFPQLGVPFADLTGGAAGTGDGGSHFGAEPAKGLGGGHRQLP</sequence>
<dbReference type="Proteomes" id="UP000246005">
    <property type="component" value="Unassembled WGS sequence"/>
</dbReference>
<comment type="caution">
    <text evidence="2">The sequence shown here is derived from an EMBL/GenBank/DDBJ whole genome shotgun (WGS) entry which is preliminary data.</text>
</comment>
<feature type="compositionally biased region" description="Gly residues" evidence="1">
    <location>
        <begin position="129"/>
        <end position="138"/>
    </location>
</feature>
<evidence type="ECO:0000313" key="2">
    <source>
        <dbReference type="EMBL" id="PWK90016.1"/>
    </source>
</evidence>
<reference evidence="2 3" key="1">
    <citation type="submission" date="2018-05" db="EMBL/GenBank/DDBJ databases">
        <title>Genomic Encyclopedia of Type Strains, Phase IV (KMG-IV): sequencing the most valuable type-strain genomes for metagenomic binning, comparative biology and taxonomic classification.</title>
        <authorList>
            <person name="Goeker M."/>
        </authorList>
    </citation>
    <scope>NUCLEOTIDE SEQUENCE [LARGE SCALE GENOMIC DNA]</scope>
    <source>
        <strain evidence="2 3">DSM 45480</strain>
    </source>
</reference>
<protein>
    <submittedName>
        <fullName evidence="2">Uncharacterized protein</fullName>
    </submittedName>
</protein>
<organism evidence="2 3">
    <name type="scientific">Lentzea atacamensis</name>
    <dbReference type="NCBI Taxonomy" id="531938"/>
    <lineage>
        <taxon>Bacteria</taxon>
        <taxon>Bacillati</taxon>
        <taxon>Actinomycetota</taxon>
        <taxon>Actinomycetes</taxon>
        <taxon>Pseudonocardiales</taxon>
        <taxon>Pseudonocardiaceae</taxon>
        <taxon>Lentzea</taxon>
    </lineage>
</organism>
<evidence type="ECO:0000256" key="1">
    <source>
        <dbReference type="SAM" id="MobiDB-lite"/>
    </source>
</evidence>
<dbReference type="AlphaFoldDB" id="A0A316IBV5"/>
<feature type="compositionally biased region" description="Gly residues" evidence="1">
    <location>
        <begin position="111"/>
        <end position="121"/>
    </location>
</feature>
<accession>A0A316IBV5</accession>
<proteinExistence type="predicted"/>
<dbReference type="EMBL" id="QGHB01000001">
    <property type="protein sequence ID" value="PWK90016.1"/>
    <property type="molecule type" value="Genomic_DNA"/>
</dbReference>
<gene>
    <name evidence="2" type="ORF">C8D88_10124</name>
</gene>
<evidence type="ECO:0000313" key="3">
    <source>
        <dbReference type="Proteomes" id="UP000246005"/>
    </source>
</evidence>
<feature type="region of interest" description="Disordered" evidence="1">
    <location>
        <begin position="109"/>
        <end position="138"/>
    </location>
</feature>